<gene>
    <name evidence="12" type="ORF">BHD05_08985</name>
</gene>
<dbReference type="AlphaFoldDB" id="A0A7L5AI62"/>
<dbReference type="Pfam" id="PF07884">
    <property type="entry name" value="VKOR"/>
    <property type="match status" value="1"/>
</dbReference>
<protein>
    <recommendedName>
        <fullName evidence="11">Vitamin K epoxide reductase domain-containing protein</fullName>
    </recommendedName>
</protein>
<dbReference type="CDD" id="cd12922">
    <property type="entry name" value="VKOR_5"/>
    <property type="match status" value="1"/>
</dbReference>
<dbReference type="EMBL" id="CP017146">
    <property type="protein sequence ID" value="QHO69756.1"/>
    <property type="molecule type" value="Genomic_DNA"/>
</dbReference>
<comment type="subcellular location">
    <subcellularLocation>
        <location evidence="1">Membrane</location>
        <topology evidence="1">Multi-pass membrane protein</topology>
    </subcellularLocation>
</comment>
<keyword evidence="9" id="KW-0676">Redox-active center</keyword>
<comment type="similarity">
    <text evidence="2">Belongs to the VKOR family.</text>
</comment>
<dbReference type="InterPro" id="IPR038354">
    <property type="entry name" value="VKOR_sf"/>
</dbReference>
<keyword evidence="8" id="KW-1015">Disulfide bond</keyword>
<feature type="transmembrane region" description="Helical" evidence="10">
    <location>
        <begin position="170"/>
        <end position="191"/>
    </location>
</feature>
<evidence type="ECO:0000256" key="3">
    <source>
        <dbReference type="ARBA" id="ARBA00022692"/>
    </source>
</evidence>
<dbReference type="KEGG" id="mant:BHD05_08985"/>
<evidence type="ECO:0000256" key="5">
    <source>
        <dbReference type="ARBA" id="ARBA00022989"/>
    </source>
</evidence>
<keyword evidence="3 10" id="KW-0812">Transmembrane</keyword>
<keyword evidence="13" id="KW-1185">Reference proteome</keyword>
<evidence type="ECO:0000256" key="6">
    <source>
        <dbReference type="ARBA" id="ARBA00023002"/>
    </source>
</evidence>
<evidence type="ECO:0000256" key="10">
    <source>
        <dbReference type="SAM" id="Phobius"/>
    </source>
</evidence>
<evidence type="ECO:0000313" key="13">
    <source>
        <dbReference type="Proteomes" id="UP000464507"/>
    </source>
</evidence>
<feature type="transmembrane region" description="Helical" evidence="10">
    <location>
        <begin position="74"/>
        <end position="92"/>
    </location>
</feature>
<keyword evidence="4" id="KW-0874">Quinone</keyword>
<evidence type="ECO:0000256" key="7">
    <source>
        <dbReference type="ARBA" id="ARBA00023136"/>
    </source>
</evidence>
<feature type="transmembrane region" description="Helical" evidence="10">
    <location>
        <begin position="99"/>
        <end position="119"/>
    </location>
</feature>
<dbReference type="InterPro" id="IPR041714">
    <property type="entry name" value="VKOR_Actinobacteria"/>
</dbReference>
<proteinExistence type="inferred from homology"/>
<dbReference type="RefSeq" id="WP_236966487.1">
    <property type="nucleotide sequence ID" value="NZ_CP017146.1"/>
</dbReference>
<reference evidence="12 13" key="1">
    <citation type="submission" date="2016-09" db="EMBL/GenBank/DDBJ databases">
        <title>Complete genome sequence of microbes from the polar regions.</title>
        <authorList>
            <person name="Liao L."/>
            <person name="Chen B."/>
        </authorList>
    </citation>
    <scope>NUCLEOTIDE SEQUENCE [LARGE SCALE GENOMIC DNA]</scope>
    <source>
        <strain evidence="12 13">ZS314</strain>
    </source>
</reference>
<evidence type="ECO:0000256" key="4">
    <source>
        <dbReference type="ARBA" id="ARBA00022719"/>
    </source>
</evidence>
<dbReference type="SMART" id="SM00756">
    <property type="entry name" value="VKc"/>
    <property type="match status" value="1"/>
</dbReference>
<dbReference type="GO" id="GO:0048038">
    <property type="term" value="F:quinone binding"/>
    <property type="evidence" value="ECO:0007669"/>
    <property type="project" value="UniProtKB-KW"/>
</dbReference>
<evidence type="ECO:0000259" key="11">
    <source>
        <dbReference type="SMART" id="SM00756"/>
    </source>
</evidence>
<dbReference type="Gene3D" id="1.20.1440.130">
    <property type="entry name" value="VKOR domain"/>
    <property type="match status" value="1"/>
</dbReference>
<evidence type="ECO:0000256" key="1">
    <source>
        <dbReference type="ARBA" id="ARBA00004141"/>
    </source>
</evidence>
<feature type="transmembrane region" description="Helical" evidence="10">
    <location>
        <begin position="125"/>
        <end position="150"/>
    </location>
</feature>
<feature type="domain" description="Vitamin K epoxide reductase" evidence="11">
    <location>
        <begin position="10"/>
        <end position="151"/>
    </location>
</feature>
<organism evidence="12 13">
    <name type="scientific">Marisediminicola antarctica</name>
    <dbReference type="NCBI Taxonomy" id="674079"/>
    <lineage>
        <taxon>Bacteria</taxon>
        <taxon>Bacillati</taxon>
        <taxon>Actinomycetota</taxon>
        <taxon>Actinomycetes</taxon>
        <taxon>Micrococcales</taxon>
        <taxon>Microbacteriaceae</taxon>
        <taxon>Marisediminicola</taxon>
    </lineage>
</organism>
<evidence type="ECO:0000256" key="2">
    <source>
        <dbReference type="ARBA" id="ARBA00006214"/>
    </source>
</evidence>
<dbReference type="GO" id="GO:0016020">
    <property type="term" value="C:membrane"/>
    <property type="evidence" value="ECO:0007669"/>
    <property type="project" value="UniProtKB-SubCell"/>
</dbReference>
<keyword evidence="6" id="KW-0560">Oxidoreductase</keyword>
<accession>A0A7L5AI62</accession>
<sequence>MTSTARTSRPIPLAIFLVFAGVVGFVAAFALTLEKFAGLVNPGEAAGCDFSVLVQCTKNLESAQGSTFGFPNPLIGLAGFTAVIAVGVGVLAGARFARWFWALFNLGLLGALAFVAYLISTSIYYLGTLCPWCMVVWSVTIPAFIAVTLYNVKAGVIPLPGRLRRALGGAYAWTPFLTLLCYIVVALLAQLRLDVIRYL</sequence>
<dbReference type="GO" id="GO:0016491">
    <property type="term" value="F:oxidoreductase activity"/>
    <property type="evidence" value="ECO:0007669"/>
    <property type="project" value="UniProtKB-KW"/>
</dbReference>
<dbReference type="Proteomes" id="UP000464507">
    <property type="component" value="Chromosome"/>
</dbReference>
<dbReference type="InterPro" id="IPR012932">
    <property type="entry name" value="VKOR"/>
</dbReference>
<name>A0A7L5AI62_9MICO</name>
<evidence type="ECO:0000256" key="9">
    <source>
        <dbReference type="ARBA" id="ARBA00023284"/>
    </source>
</evidence>
<keyword evidence="7 10" id="KW-0472">Membrane</keyword>
<feature type="transmembrane region" description="Helical" evidence="10">
    <location>
        <begin position="12"/>
        <end position="33"/>
    </location>
</feature>
<evidence type="ECO:0000313" key="12">
    <source>
        <dbReference type="EMBL" id="QHO69756.1"/>
    </source>
</evidence>
<evidence type="ECO:0000256" key="8">
    <source>
        <dbReference type="ARBA" id="ARBA00023157"/>
    </source>
</evidence>
<keyword evidence="5 10" id="KW-1133">Transmembrane helix</keyword>